<dbReference type="AlphaFoldDB" id="A0A0R2DUP4"/>
<gene>
    <name evidence="2" type="ORF">FD15_GL000336</name>
</gene>
<evidence type="ECO:0000313" key="2">
    <source>
        <dbReference type="EMBL" id="KRN06779.1"/>
    </source>
</evidence>
<name>A0A0R2DUP4_9LACO</name>
<sequence length="89" mass="10467">MKQKLPTQIGRCYLEKIKTRLQLAFVLLSIPFIPLFLATIWAISTGHKWFILGIFLFDFFYLTIESTLLSVLLIDTFKKKRKNKAKETK</sequence>
<accession>A0A0R2DUP4</accession>
<dbReference type="PATRIC" id="fig|1423806.3.peg.345"/>
<evidence type="ECO:0000313" key="3">
    <source>
        <dbReference type="Proteomes" id="UP000050961"/>
    </source>
</evidence>
<proteinExistence type="predicted"/>
<keyword evidence="1" id="KW-0812">Transmembrane</keyword>
<feature type="transmembrane region" description="Helical" evidence="1">
    <location>
        <begin position="21"/>
        <end position="43"/>
    </location>
</feature>
<reference evidence="2 3" key="1">
    <citation type="journal article" date="2015" name="Genome Announc.">
        <title>Expanding the biotechnology potential of lactobacilli through comparative genomics of 213 strains and associated genera.</title>
        <authorList>
            <person name="Sun Z."/>
            <person name="Harris H.M."/>
            <person name="McCann A."/>
            <person name="Guo C."/>
            <person name="Argimon S."/>
            <person name="Zhang W."/>
            <person name="Yang X."/>
            <person name="Jeffery I.B."/>
            <person name="Cooney J.C."/>
            <person name="Kagawa T.F."/>
            <person name="Liu W."/>
            <person name="Song Y."/>
            <person name="Salvetti E."/>
            <person name="Wrobel A."/>
            <person name="Rasinkangas P."/>
            <person name="Parkhill J."/>
            <person name="Rea M.C."/>
            <person name="O'Sullivan O."/>
            <person name="Ritari J."/>
            <person name="Douillard F.P."/>
            <person name="Paul Ross R."/>
            <person name="Yang R."/>
            <person name="Briner A.E."/>
            <person name="Felis G.E."/>
            <person name="de Vos W.M."/>
            <person name="Barrangou R."/>
            <person name="Klaenhammer T.R."/>
            <person name="Caufield P.W."/>
            <person name="Cui Y."/>
            <person name="Zhang H."/>
            <person name="O'Toole P.W."/>
        </authorList>
    </citation>
    <scope>NUCLEOTIDE SEQUENCE [LARGE SCALE GENOMIC DNA]</scope>
    <source>
        <strain evidence="2 3">DSM 21376</strain>
    </source>
</reference>
<evidence type="ECO:0000256" key="1">
    <source>
        <dbReference type="SAM" id="Phobius"/>
    </source>
</evidence>
<keyword evidence="1" id="KW-0472">Membrane</keyword>
<dbReference type="Proteomes" id="UP000050961">
    <property type="component" value="Unassembled WGS sequence"/>
</dbReference>
<feature type="transmembrane region" description="Helical" evidence="1">
    <location>
        <begin position="49"/>
        <end position="74"/>
    </location>
</feature>
<dbReference type="STRING" id="1423806.FD15_GL000336"/>
<keyword evidence="1" id="KW-1133">Transmembrane helix</keyword>
<organism evidence="2 3">
    <name type="scientific">Liquorilactobacillus sucicola DSM 21376 = JCM 15457</name>
    <dbReference type="NCBI Taxonomy" id="1423806"/>
    <lineage>
        <taxon>Bacteria</taxon>
        <taxon>Bacillati</taxon>
        <taxon>Bacillota</taxon>
        <taxon>Bacilli</taxon>
        <taxon>Lactobacillales</taxon>
        <taxon>Lactobacillaceae</taxon>
        <taxon>Liquorilactobacillus</taxon>
    </lineage>
</organism>
<protein>
    <submittedName>
        <fullName evidence="2">Uncharacterized protein</fullName>
    </submittedName>
</protein>
<keyword evidence="3" id="KW-1185">Reference proteome</keyword>
<comment type="caution">
    <text evidence="2">The sequence shown here is derived from an EMBL/GenBank/DDBJ whole genome shotgun (WGS) entry which is preliminary data.</text>
</comment>
<dbReference type="EMBL" id="AYZF01000008">
    <property type="protein sequence ID" value="KRN06779.1"/>
    <property type="molecule type" value="Genomic_DNA"/>
</dbReference>